<protein>
    <submittedName>
        <fullName evidence="1">Uncharacterized protein</fullName>
    </submittedName>
</protein>
<dbReference type="RefSeq" id="WP_073852417.1">
    <property type="nucleotide sequence ID" value="NZ_LVWA01000005.1"/>
</dbReference>
<sequence>MTSIRGSIVLVTGGASGILPARLFDRPVGCGFNVYPSMDQFIGWPAAGAAPDKSLASKV</sequence>
<keyword evidence="2" id="KW-1185">Reference proteome</keyword>
<evidence type="ECO:0000313" key="1">
    <source>
        <dbReference type="EMBL" id="OKL40314.1"/>
    </source>
</evidence>
<evidence type="ECO:0000313" key="2">
    <source>
        <dbReference type="Proteomes" id="UP000186551"/>
    </source>
</evidence>
<reference evidence="1 2" key="1">
    <citation type="submission" date="2016-03" db="EMBL/GenBank/DDBJ databases">
        <title>Genome sequence of Pontibacter sp. nov., of the family cytophagaceae, isolated from marine sediment of the Yellow Sea, China.</title>
        <authorList>
            <person name="Zhang G."/>
            <person name="Zhang R."/>
        </authorList>
    </citation>
    <scope>NUCLEOTIDE SEQUENCE [LARGE SCALE GENOMIC DNA]</scope>
    <source>
        <strain evidence="1 2">S10-8</strain>
    </source>
</reference>
<name>A0A1Q5PDL6_9BACT</name>
<organism evidence="1 2">
    <name type="scientific">Pontibacter flavimaris</name>
    <dbReference type="NCBI Taxonomy" id="1797110"/>
    <lineage>
        <taxon>Bacteria</taxon>
        <taxon>Pseudomonadati</taxon>
        <taxon>Bacteroidota</taxon>
        <taxon>Cytophagia</taxon>
        <taxon>Cytophagales</taxon>
        <taxon>Hymenobacteraceae</taxon>
        <taxon>Pontibacter</taxon>
    </lineage>
</organism>
<comment type="caution">
    <text evidence="1">The sequence shown here is derived from an EMBL/GenBank/DDBJ whole genome shotgun (WGS) entry which is preliminary data.</text>
</comment>
<dbReference type="OrthoDB" id="9808814at2"/>
<proteinExistence type="predicted"/>
<dbReference type="AlphaFoldDB" id="A0A1Q5PDL6"/>
<dbReference type="Proteomes" id="UP000186551">
    <property type="component" value="Unassembled WGS sequence"/>
</dbReference>
<dbReference type="STRING" id="1797110.A3841_18500"/>
<accession>A0A1Q5PDL6</accession>
<gene>
    <name evidence="1" type="ORF">A3841_18500</name>
</gene>
<dbReference type="EMBL" id="LVWA01000005">
    <property type="protein sequence ID" value="OKL40314.1"/>
    <property type="molecule type" value="Genomic_DNA"/>
</dbReference>